<dbReference type="Gene3D" id="3.30.540.30">
    <property type="match status" value="3"/>
</dbReference>
<evidence type="ECO:0000313" key="19">
    <source>
        <dbReference type="Proteomes" id="UP000241769"/>
    </source>
</evidence>
<dbReference type="Proteomes" id="UP000241769">
    <property type="component" value="Unassembled WGS sequence"/>
</dbReference>
<protein>
    <recommendedName>
        <fullName evidence="5 15">Dipeptidyl peptidase 3</fullName>
        <ecNumber evidence="4 15">3.4.14.4</ecNumber>
    </recommendedName>
    <alternativeName>
        <fullName evidence="13 15">Dipeptidyl aminopeptidase III</fullName>
    </alternativeName>
    <alternativeName>
        <fullName evidence="14 15">Dipeptidyl peptidase III</fullName>
    </alternativeName>
</protein>
<dbReference type="EC" id="3.4.14.4" evidence="4 15"/>
<comment type="cofactor">
    <cofactor evidence="15 17">
        <name>Zn(2+)</name>
        <dbReference type="ChEBI" id="CHEBI:29105"/>
    </cofactor>
    <text evidence="15 17">Binds 1 zinc ion per subunit.</text>
</comment>
<dbReference type="FunCoup" id="A0A2P6NN52">
    <property type="interactions" value="453"/>
</dbReference>
<dbReference type="GO" id="GO:0006508">
    <property type="term" value="P:proteolysis"/>
    <property type="evidence" value="ECO:0007669"/>
    <property type="project" value="UniProtKB-KW"/>
</dbReference>
<dbReference type="Pfam" id="PF03571">
    <property type="entry name" value="Peptidase_M49"/>
    <property type="match status" value="1"/>
</dbReference>
<keyword evidence="12 15" id="KW-0482">Metalloprotease</keyword>
<keyword evidence="7 15" id="KW-0963">Cytoplasm</keyword>
<evidence type="ECO:0000256" key="7">
    <source>
        <dbReference type="ARBA" id="ARBA00022490"/>
    </source>
</evidence>
<dbReference type="GO" id="GO:0008239">
    <property type="term" value="F:dipeptidyl-peptidase activity"/>
    <property type="evidence" value="ECO:0007669"/>
    <property type="project" value="UniProtKB-UniRule"/>
</dbReference>
<keyword evidence="19" id="KW-1185">Reference proteome</keyword>
<evidence type="ECO:0000256" key="6">
    <source>
        <dbReference type="ARBA" id="ARBA00022438"/>
    </source>
</evidence>
<evidence type="ECO:0000256" key="17">
    <source>
        <dbReference type="PIRSR" id="PIRSR007828-2"/>
    </source>
</evidence>
<evidence type="ECO:0000256" key="14">
    <source>
        <dbReference type="ARBA" id="ARBA00032119"/>
    </source>
</evidence>
<dbReference type="PANTHER" id="PTHR23422:SF11">
    <property type="entry name" value="DIPEPTIDYL PEPTIDASE 3"/>
    <property type="match status" value="1"/>
</dbReference>
<feature type="binding site" evidence="17">
    <location>
        <position position="431"/>
    </location>
    <ligand>
        <name>Zn(2+)</name>
        <dbReference type="ChEBI" id="CHEBI:29105"/>
        <note>catalytic</note>
    </ligand>
</feature>
<dbReference type="GO" id="GO:0004177">
    <property type="term" value="F:aminopeptidase activity"/>
    <property type="evidence" value="ECO:0007669"/>
    <property type="project" value="UniProtKB-KW"/>
</dbReference>
<comment type="similarity">
    <text evidence="3 15">Belongs to the peptidase M49 family.</text>
</comment>
<evidence type="ECO:0000256" key="1">
    <source>
        <dbReference type="ARBA" id="ARBA00001336"/>
    </source>
</evidence>
<dbReference type="InterPro" id="IPR039461">
    <property type="entry name" value="Peptidase_M49"/>
</dbReference>
<dbReference type="GO" id="GO:0005737">
    <property type="term" value="C:cytoplasm"/>
    <property type="evidence" value="ECO:0007669"/>
    <property type="project" value="UniProtKB-SubCell"/>
</dbReference>
<comment type="caution">
    <text evidence="18">The sequence shown here is derived from an EMBL/GenBank/DDBJ whole genome shotgun (WGS) entry which is preliminary data.</text>
</comment>
<keyword evidence="6 15" id="KW-0031">Aminopeptidase</keyword>
<feature type="active site" evidence="16">
    <location>
        <position position="427"/>
    </location>
</feature>
<accession>A0A2P6NN52</accession>
<feature type="binding site" evidence="17">
    <location>
        <position position="483"/>
    </location>
    <ligand>
        <name>Zn(2+)</name>
        <dbReference type="ChEBI" id="CHEBI:29105"/>
        <note>catalytic</note>
    </ligand>
</feature>
<reference evidence="18 19" key="1">
    <citation type="journal article" date="2018" name="Genome Biol. Evol.">
        <title>Multiple Roots of Fruiting Body Formation in Amoebozoa.</title>
        <authorList>
            <person name="Hillmann F."/>
            <person name="Forbes G."/>
            <person name="Novohradska S."/>
            <person name="Ferling I."/>
            <person name="Riege K."/>
            <person name="Groth M."/>
            <person name="Westermann M."/>
            <person name="Marz M."/>
            <person name="Spaller T."/>
            <person name="Winckler T."/>
            <person name="Schaap P."/>
            <person name="Glockner G."/>
        </authorList>
    </citation>
    <scope>NUCLEOTIDE SEQUENCE [LARGE SCALE GENOMIC DNA]</scope>
    <source>
        <strain evidence="18 19">Jena</strain>
    </source>
</reference>
<dbReference type="InParanoid" id="A0A2P6NN52"/>
<dbReference type="EMBL" id="MDYQ01000046">
    <property type="protein sequence ID" value="PRP85376.1"/>
    <property type="molecule type" value="Genomic_DNA"/>
</dbReference>
<dbReference type="AlphaFoldDB" id="A0A2P6NN52"/>
<dbReference type="PIRSF" id="PIRSF007828">
    <property type="entry name" value="Dipeptidyl-peptidase_III"/>
    <property type="match status" value="1"/>
</dbReference>
<dbReference type="InterPro" id="IPR005317">
    <property type="entry name" value="Dipeptidyl-peptase3"/>
</dbReference>
<evidence type="ECO:0000256" key="4">
    <source>
        <dbReference type="ARBA" id="ARBA00012063"/>
    </source>
</evidence>
<dbReference type="FunFam" id="3.30.540.30:FF:000002">
    <property type="entry name" value="Dipeptidyl peptidase 3"/>
    <property type="match status" value="1"/>
</dbReference>
<evidence type="ECO:0000256" key="13">
    <source>
        <dbReference type="ARBA" id="ARBA00031288"/>
    </source>
</evidence>
<gene>
    <name evidence="18" type="ORF">PROFUN_07084</name>
</gene>
<dbReference type="GO" id="GO:0008235">
    <property type="term" value="F:metalloexopeptidase activity"/>
    <property type="evidence" value="ECO:0007669"/>
    <property type="project" value="InterPro"/>
</dbReference>
<evidence type="ECO:0000256" key="11">
    <source>
        <dbReference type="ARBA" id="ARBA00022833"/>
    </source>
</evidence>
<keyword evidence="10 15" id="KW-0378">Hydrolase</keyword>
<dbReference type="STRING" id="1890364.A0A2P6NN52"/>
<evidence type="ECO:0000256" key="2">
    <source>
        <dbReference type="ARBA" id="ARBA00004496"/>
    </source>
</evidence>
<feature type="binding site" evidence="17">
    <location>
        <position position="426"/>
    </location>
    <ligand>
        <name>Zn(2+)</name>
        <dbReference type="ChEBI" id="CHEBI:29105"/>
        <note>catalytic</note>
    </ligand>
</feature>
<proteinExistence type="inferred from homology"/>
<evidence type="ECO:0000313" key="18">
    <source>
        <dbReference type="EMBL" id="PRP85376.1"/>
    </source>
</evidence>
<dbReference type="GO" id="GO:0046872">
    <property type="term" value="F:metal ion binding"/>
    <property type="evidence" value="ECO:0007669"/>
    <property type="project" value="UniProtKB-KW"/>
</dbReference>
<dbReference type="PANTHER" id="PTHR23422">
    <property type="entry name" value="DIPEPTIDYL PEPTIDASE III-RELATED"/>
    <property type="match status" value="1"/>
</dbReference>
<name>A0A2P6NN52_9EUKA</name>
<comment type="catalytic activity">
    <reaction evidence="1 15">
        <text>Release of an N-terminal dipeptide from a peptide comprising four or more residues, with broad specificity. Also acts on dipeptidyl 2-naphthylamides.</text>
        <dbReference type="EC" id="3.4.14.4"/>
    </reaction>
</comment>
<evidence type="ECO:0000256" key="5">
    <source>
        <dbReference type="ARBA" id="ARBA00014713"/>
    </source>
</evidence>
<comment type="subcellular location">
    <subcellularLocation>
        <location evidence="2">Cytoplasm</location>
    </subcellularLocation>
</comment>
<evidence type="ECO:0000256" key="8">
    <source>
        <dbReference type="ARBA" id="ARBA00022670"/>
    </source>
</evidence>
<evidence type="ECO:0000256" key="16">
    <source>
        <dbReference type="PIRSR" id="PIRSR007828-1"/>
    </source>
</evidence>
<evidence type="ECO:0000256" key="10">
    <source>
        <dbReference type="ARBA" id="ARBA00022801"/>
    </source>
</evidence>
<keyword evidence="9 15" id="KW-0479">Metal-binding</keyword>
<evidence type="ECO:0000256" key="3">
    <source>
        <dbReference type="ARBA" id="ARBA00010200"/>
    </source>
</evidence>
<evidence type="ECO:0000256" key="9">
    <source>
        <dbReference type="ARBA" id="ARBA00022723"/>
    </source>
</evidence>
<keyword evidence="11 15" id="KW-0862">Zinc</keyword>
<sequence length="676" mass="77107">MTETYLAPLEQPVFRLEISKAFEALTQKEKLYAHFLSQGSWEGSLICFHQTSVESWPLFLIFQKYFRSLPSLDSEDEDFKQLLQFAAAFYGNQGNYRSFGDTKILPRLSKEKFRGLLEKVSEEKTKKELLALFDQWADRIYNSEEKYLSLGLEEKGVSTYFSENITKADIEIANDFLKKKKNISPYNTRLWKHEEGGKVKYEIKTASAHKKPKEVYEHNGHSIEVTYGDHSEHLQKTADHIREAGKYIANDNQKEMISKYVEHFEGGSIEAHKDSQRAWIRDIQPVVENNIGFIESYRDPDGARGEFEGLVAIVNKEVSKKFEALVKGAEQFITKLPWPKEFEKDKFLKPDFTSLEVLTFASSGVPSGINIPNYDDIRQTEGFKNVSLGNVLSAKPKEAAPFIREEDQELYQSTEGPAFEVQVGIHELLGHGTGKLLQIDESGKKNFPEDLVHPLTLKKIDKWYKPGETYDTVFRSWASTIEECRAESCGIYLSTDENILRIFGHSNATSEEVHDVTYINWLLMCRAGLVALEFYTPSTGNWGQAHMQARFAILNVLLEAGQGLVQLEKTSNDVRVVLDRSKIKSVGREAIGRFLNVLQAYKSTADAESLVSFYSKYSTPNGDFLALRDVVLSQKKPRRVFVQAHTFVEGGDVKVKEFEPTPQGIVRSYLERFPSY</sequence>
<dbReference type="OrthoDB" id="4694525at2759"/>
<keyword evidence="8 15" id="KW-0645">Protease</keyword>
<dbReference type="FunFam" id="3.30.540.30:FF:000001">
    <property type="entry name" value="Dipeptidyl peptidase 3"/>
    <property type="match status" value="1"/>
</dbReference>
<evidence type="ECO:0000256" key="15">
    <source>
        <dbReference type="PIRNR" id="PIRNR007828"/>
    </source>
</evidence>
<evidence type="ECO:0000256" key="12">
    <source>
        <dbReference type="ARBA" id="ARBA00023049"/>
    </source>
</evidence>
<organism evidence="18 19">
    <name type="scientific">Planoprotostelium fungivorum</name>
    <dbReference type="NCBI Taxonomy" id="1890364"/>
    <lineage>
        <taxon>Eukaryota</taxon>
        <taxon>Amoebozoa</taxon>
        <taxon>Evosea</taxon>
        <taxon>Variosea</taxon>
        <taxon>Cavosteliida</taxon>
        <taxon>Cavosteliaceae</taxon>
        <taxon>Planoprotostelium</taxon>
    </lineage>
</organism>